<dbReference type="EMBL" id="SACN01000003">
    <property type="protein sequence ID" value="RVT90237.1"/>
    <property type="molecule type" value="Genomic_DNA"/>
</dbReference>
<comment type="caution">
    <text evidence="2">The sequence shown here is derived from an EMBL/GenBank/DDBJ whole genome shotgun (WGS) entry which is preliminary data.</text>
</comment>
<keyword evidence="3" id="KW-1185">Reference proteome</keyword>
<reference evidence="2 3" key="1">
    <citation type="submission" date="2019-01" db="EMBL/GenBank/DDBJ databases">
        <authorList>
            <person name="Chen W.-M."/>
        </authorList>
    </citation>
    <scope>NUCLEOTIDE SEQUENCE [LARGE SCALE GENOMIC DNA]</scope>
    <source>
        <strain evidence="2 3">CCP-7</strain>
    </source>
</reference>
<dbReference type="Proteomes" id="UP000282971">
    <property type="component" value="Unassembled WGS sequence"/>
</dbReference>
<gene>
    <name evidence="2" type="ORF">EOD43_18250</name>
</gene>
<evidence type="ECO:0000313" key="2">
    <source>
        <dbReference type="EMBL" id="RVT90237.1"/>
    </source>
</evidence>
<evidence type="ECO:0000256" key="1">
    <source>
        <dbReference type="SAM" id="MobiDB-lite"/>
    </source>
</evidence>
<dbReference type="RefSeq" id="WP_127745489.1">
    <property type="nucleotide sequence ID" value="NZ_SACN01000003.1"/>
</dbReference>
<dbReference type="AlphaFoldDB" id="A0A437LXX9"/>
<organism evidence="2 3">
    <name type="scientific">Sphingomonas crocodyli</name>
    <dbReference type="NCBI Taxonomy" id="1979270"/>
    <lineage>
        <taxon>Bacteria</taxon>
        <taxon>Pseudomonadati</taxon>
        <taxon>Pseudomonadota</taxon>
        <taxon>Alphaproteobacteria</taxon>
        <taxon>Sphingomonadales</taxon>
        <taxon>Sphingomonadaceae</taxon>
        <taxon>Sphingomonas</taxon>
    </lineage>
</organism>
<dbReference type="OrthoDB" id="7582144at2"/>
<feature type="region of interest" description="Disordered" evidence="1">
    <location>
        <begin position="1"/>
        <end position="20"/>
    </location>
</feature>
<name>A0A437LXX9_9SPHN</name>
<proteinExistence type="predicted"/>
<evidence type="ECO:0000313" key="3">
    <source>
        <dbReference type="Proteomes" id="UP000282971"/>
    </source>
</evidence>
<sequence>MSQYESYRANAESQRIAAAKTPLMNRREMHLRSAETWDAMAAAVRDTVERSQVNEAAKAATKARA</sequence>
<accession>A0A437LXX9</accession>
<protein>
    <submittedName>
        <fullName evidence="2">Uncharacterized protein</fullName>
    </submittedName>
</protein>